<evidence type="ECO:0000313" key="1">
    <source>
        <dbReference type="EMBL" id="SEO46798.1"/>
    </source>
</evidence>
<evidence type="ECO:0000313" key="2">
    <source>
        <dbReference type="Proteomes" id="UP000183898"/>
    </source>
</evidence>
<dbReference type="Proteomes" id="UP000183898">
    <property type="component" value="Unassembled WGS sequence"/>
</dbReference>
<name>A0A1H8PYI2_9PROT</name>
<reference evidence="1 2" key="1">
    <citation type="submission" date="2016-10" db="EMBL/GenBank/DDBJ databases">
        <authorList>
            <person name="de Groot N.N."/>
        </authorList>
    </citation>
    <scope>NUCLEOTIDE SEQUENCE [LARGE SCALE GENOMIC DNA]</scope>
    <source>
        <strain evidence="1 2">Nl18</strain>
    </source>
</reference>
<dbReference type="AlphaFoldDB" id="A0A1H8PYI2"/>
<sequence>MIKDCHSYGRVKGCSSVRGITESIAYFFLVLSIHLKQAKYGSGFAFHYGDGTISPAR</sequence>
<dbReference type="EMBL" id="FOCT01000024">
    <property type="protein sequence ID" value="SEO46798.1"/>
    <property type="molecule type" value="Genomic_DNA"/>
</dbReference>
<protein>
    <submittedName>
        <fullName evidence="1">Uncharacterized protein</fullName>
    </submittedName>
</protein>
<proteinExistence type="predicted"/>
<accession>A0A1H8PYI2</accession>
<organism evidence="1 2">
    <name type="scientific">Nitrosospira multiformis</name>
    <dbReference type="NCBI Taxonomy" id="1231"/>
    <lineage>
        <taxon>Bacteria</taxon>
        <taxon>Pseudomonadati</taxon>
        <taxon>Pseudomonadota</taxon>
        <taxon>Betaproteobacteria</taxon>
        <taxon>Nitrosomonadales</taxon>
        <taxon>Nitrosomonadaceae</taxon>
        <taxon>Nitrosospira</taxon>
    </lineage>
</organism>
<gene>
    <name evidence="1" type="ORF">SAMN05216404_12413</name>
</gene>